<gene>
    <name evidence="1" type="ORF">DPMN_113465</name>
</gene>
<name>A0A9D4KHJ9_DREPO</name>
<proteinExistence type="predicted"/>
<reference evidence="1" key="1">
    <citation type="journal article" date="2019" name="bioRxiv">
        <title>The Genome of the Zebra Mussel, Dreissena polymorpha: A Resource for Invasive Species Research.</title>
        <authorList>
            <person name="McCartney M.A."/>
            <person name="Auch B."/>
            <person name="Kono T."/>
            <person name="Mallez S."/>
            <person name="Zhang Y."/>
            <person name="Obille A."/>
            <person name="Becker A."/>
            <person name="Abrahante J.E."/>
            <person name="Garbe J."/>
            <person name="Badalamenti J.P."/>
            <person name="Herman A."/>
            <person name="Mangelson H."/>
            <person name="Liachko I."/>
            <person name="Sullivan S."/>
            <person name="Sone E.D."/>
            <person name="Koren S."/>
            <person name="Silverstein K.A.T."/>
            <person name="Beckman K.B."/>
            <person name="Gohl D.M."/>
        </authorList>
    </citation>
    <scope>NUCLEOTIDE SEQUENCE</scope>
    <source>
        <strain evidence="1">Duluth1</strain>
        <tissue evidence="1">Whole animal</tissue>
    </source>
</reference>
<dbReference type="AlphaFoldDB" id="A0A9D4KHJ9"/>
<protein>
    <submittedName>
        <fullName evidence="1">Uncharacterized protein</fullName>
    </submittedName>
</protein>
<comment type="caution">
    <text evidence="1">The sequence shown here is derived from an EMBL/GenBank/DDBJ whole genome shotgun (WGS) entry which is preliminary data.</text>
</comment>
<accession>A0A9D4KHJ9</accession>
<dbReference type="EMBL" id="JAIWYP010000004">
    <property type="protein sequence ID" value="KAH3840023.1"/>
    <property type="molecule type" value="Genomic_DNA"/>
</dbReference>
<reference evidence="1" key="2">
    <citation type="submission" date="2020-11" db="EMBL/GenBank/DDBJ databases">
        <authorList>
            <person name="McCartney M.A."/>
            <person name="Auch B."/>
            <person name="Kono T."/>
            <person name="Mallez S."/>
            <person name="Becker A."/>
            <person name="Gohl D.M."/>
            <person name="Silverstein K.A.T."/>
            <person name="Koren S."/>
            <person name="Bechman K.B."/>
            <person name="Herman A."/>
            <person name="Abrahante J.E."/>
            <person name="Garbe J."/>
        </authorList>
    </citation>
    <scope>NUCLEOTIDE SEQUENCE</scope>
    <source>
        <strain evidence="1">Duluth1</strain>
        <tissue evidence="1">Whole animal</tissue>
    </source>
</reference>
<evidence type="ECO:0000313" key="1">
    <source>
        <dbReference type="EMBL" id="KAH3840023.1"/>
    </source>
</evidence>
<sequence>MTKIKNAPKVKSFASSLEEKALENIANNTICYTKMHFVNCVSHWSLSATNYTCANAH</sequence>
<organism evidence="1 2">
    <name type="scientific">Dreissena polymorpha</name>
    <name type="common">Zebra mussel</name>
    <name type="synonym">Mytilus polymorpha</name>
    <dbReference type="NCBI Taxonomy" id="45954"/>
    <lineage>
        <taxon>Eukaryota</taxon>
        <taxon>Metazoa</taxon>
        <taxon>Spiralia</taxon>
        <taxon>Lophotrochozoa</taxon>
        <taxon>Mollusca</taxon>
        <taxon>Bivalvia</taxon>
        <taxon>Autobranchia</taxon>
        <taxon>Heteroconchia</taxon>
        <taxon>Euheterodonta</taxon>
        <taxon>Imparidentia</taxon>
        <taxon>Neoheterodontei</taxon>
        <taxon>Myida</taxon>
        <taxon>Dreissenoidea</taxon>
        <taxon>Dreissenidae</taxon>
        <taxon>Dreissena</taxon>
    </lineage>
</organism>
<keyword evidence="2" id="KW-1185">Reference proteome</keyword>
<evidence type="ECO:0000313" key="2">
    <source>
        <dbReference type="Proteomes" id="UP000828390"/>
    </source>
</evidence>
<dbReference type="Proteomes" id="UP000828390">
    <property type="component" value="Unassembled WGS sequence"/>
</dbReference>